<sequence>MTMDRITHHSSKSKEIVTTLYRPPTSKTLVLNLPISYRARTRCHDNGYNCIHIPLAPLNKKFTSLVKSDRILTGQKSFPSPSFSKINLFGET</sequence>
<accession>A0AAV4NZ01</accession>
<proteinExistence type="predicted"/>
<evidence type="ECO:0000313" key="2">
    <source>
        <dbReference type="Proteomes" id="UP001054945"/>
    </source>
</evidence>
<dbReference type="AlphaFoldDB" id="A0AAV4NZ01"/>
<dbReference type="Proteomes" id="UP001054945">
    <property type="component" value="Unassembled WGS sequence"/>
</dbReference>
<protein>
    <submittedName>
        <fullName evidence="1">Uncharacterized protein</fullName>
    </submittedName>
</protein>
<comment type="caution">
    <text evidence="1">The sequence shown here is derived from an EMBL/GenBank/DDBJ whole genome shotgun (WGS) entry which is preliminary data.</text>
</comment>
<dbReference type="EMBL" id="BPLR01003912">
    <property type="protein sequence ID" value="GIX90107.1"/>
    <property type="molecule type" value="Genomic_DNA"/>
</dbReference>
<organism evidence="1 2">
    <name type="scientific">Caerostris extrusa</name>
    <name type="common">Bark spider</name>
    <name type="synonym">Caerostris bankana</name>
    <dbReference type="NCBI Taxonomy" id="172846"/>
    <lineage>
        <taxon>Eukaryota</taxon>
        <taxon>Metazoa</taxon>
        <taxon>Ecdysozoa</taxon>
        <taxon>Arthropoda</taxon>
        <taxon>Chelicerata</taxon>
        <taxon>Arachnida</taxon>
        <taxon>Araneae</taxon>
        <taxon>Araneomorphae</taxon>
        <taxon>Entelegynae</taxon>
        <taxon>Araneoidea</taxon>
        <taxon>Araneidae</taxon>
        <taxon>Caerostris</taxon>
    </lineage>
</organism>
<evidence type="ECO:0000313" key="1">
    <source>
        <dbReference type="EMBL" id="GIX90107.1"/>
    </source>
</evidence>
<keyword evidence="2" id="KW-1185">Reference proteome</keyword>
<reference evidence="1 2" key="1">
    <citation type="submission" date="2021-06" db="EMBL/GenBank/DDBJ databases">
        <title>Caerostris extrusa draft genome.</title>
        <authorList>
            <person name="Kono N."/>
            <person name="Arakawa K."/>
        </authorList>
    </citation>
    <scope>NUCLEOTIDE SEQUENCE [LARGE SCALE GENOMIC DNA]</scope>
</reference>
<gene>
    <name evidence="1" type="ORF">CEXT_129841</name>
</gene>
<name>A0AAV4NZ01_CAEEX</name>